<dbReference type="STRING" id="1344416.A0A139AFT1"/>
<dbReference type="EMBL" id="KQ965762">
    <property type="protein sequence ID" value="KXS15424.1"/>
    <property type="molecule type" value="Genomic_DNA"/>
</dbReference>
<organism evidence="1 2">
    <name type="scientific">Gonapodya prolifera (strain JEL478)</name>
    <name type="common">Monoblepharis prolifera</name>
    <dbReference type="NCBI Taxonomy" id="1344416"/>
    <lineage>
        <taxon>Eukaryota</taxon>
        <taxon>Fungi</taxon>
        <taxon>Fungi incertae sedis</taxon>
        <taxon>Chytridiomycota</taxon>
        <taxon>Chytridiomycota incertae sedis</taxon>
        <taxon>Monoblepharidomycetes</taxon>
        <taxon>Monoblepharidales</taxon>
        <taxon>Gonapodyaceae</taxon>
        <taxon>Gonapodya</taxon>
    </lineage>
</organism>
<name>A0A139AFT1_GONPJ</name>
<evidence type="ECO:0000313" key="1">
    <source>
        <dbReference type="EMBL" id="KXS15424.1"/>
    </source>
</evidence>
<protein>
    <submittedName>
        <fullName evidence="1">Uncharacterized protein</fullName>
    </submittedName>
</protein>
<evidence type="ECO:0000313" key="2">
    <source>
        <dbReference type="Proteomes" id="UP000070544"/>
    </source>
</evidence>
<dbReference type="OrthoDB" id="61384at2759"/>
<dbReference type="Proteomes" id="UP000070544">
    <property type="component" value="Unassembled WGS sequence"/>
</dbReference>
<dbReference type="AlphaFoldDB" id="A0A139AFT1"/>
<proteinExistence type="predicted"/>
<accession>A0A139AFT1</accession>
<gene>
    <name evidence="1" type="ORF">M427DRAFT_56776</name>
</gene>
<keyword evidence="2" id="KW-1185">Reference proteome</keyword>
<reference evidence="1 2" key="1">
    <citation type="journal article" date="2015" name="Genome Biol. Evol.">
        <title>Phylogenomic analyses indicate that early fungi evolved digesting cell walls of algal ancestors of land plants.</title>
        <authorList>
            <person name="Chang Y."/>
            <person name="Wang S."/>
            <person name="Sekimoto S."/>
            <person name="Aerts A.L."/>
            <person name="Choi C."/>
            <person name="Clum A."/>
            <person name="LaButti K.M."/>
            <person name="Lindquist E.A."/>
            <person name="Yee Ngan C."/>
            <person name="Ohm R.A."/>
            <person name="Salamov A.A."/>
            <person name="Grigoriev I.V."/>
            <person name="Spatafora J.W."/>
            <person name="Berbee M.L."/>
        </authorList>
    </citation>
    <scope>NUCLEOTIDE SEQUENCE [LARGE SCALE GENOMIC DNA]</scope>
    <source>
        <strain evidence="1 2">JEL478</strain>
    </source>
</reference>
<sequence length="339" mass="37889">MQMINDGGSATTPAKQPKLIMDIFEGVVRYADSETLSALAFVASPLSDIVKREKLWRKKRVPFSQMAFLPLFSLRFPTPKGIQINMMPIDLSMPLPEEYNGYSGIVTMCAGQMSGTAYLTIDEREVPVGEAHRRPGLHCESPAVRDKEHPLAYLGKTDGEPLKFKPFFVRWGRGVVDLTTRTRQGGIYFGSNIAASSRIYPNVVLDASMVGNDGALGNIRHLLGPPSDLASQALYWMTDRTPHESMPLKGNPGEKEYRQFFRLVVGPIGVWYSKHNTPSPLGVKPNCPISDVDKFDDGRQDVAQASNSMEKLNIRRSEIPEESRQSDRTVLPEWQPIFY</sequence>